<comment type="caution">
    <text evidence="6">The sequence shown here is derived from an EMBL/GenBank/DDBJ whole genome shotgun (WGS) entry which is preliminary data.</text>
</comment>
<dbReference type="Gene3D" id="3.30.40.10">
    <property type="entry name" value="Zinc/RING finger domain, C3HC4 (zinc finger)"/>
    <property type="match status" value="1"/>
</dbReference>
<organism evidence="6 7">
    <name type="scientific">Sesamum angolense</name>
    <dbReference type="NCBI Taxonomy" id="2727404"/>
    <lineage>
        <taxon>Eukaryota</taxon>
        <taxon>Viridiplantae</taxon>
        <taxon>Streptophyta</taxon>
        <taxon>Embryophyta</taxon>
        <taxon>Tracheophyta</taxon>
        <taxon>Spermatophyta</taxon>
        <taxon>Magnoliopsida</taxon>
        <taxon>eudicotyledons</taxon>
        <taxon>Gunneridae</taxon>
        <taxon>Pentapetalae</taxon>
        <taxon>asterids</taxon>
        <taxon>lamiids</taxon>
        <taxon>Lamiales</taxon>
        <taxon>Pedaliaceae</taxon>
        <taxon>Sesamum</taxon>
    </lineage>
</organism>
<dbReference type="InterPro" id="IPR017907">
    <property type="entry name" value="Znf_RING_CS"/>
</dbReference>
<protein>
    <recommendedName>
        <fullName evidence="5">RING-type domain-containing protein</fullName>
    </recommendedName>
</protein>
<gene>
    <name evidence="6" type="ORF">Sango_2098100</name>
</gene>
<reference evidence="6" key="1">
    <citation type="submission" date="2020-06" db="EMBL/GenBank/DDBJ databases">
        <authorList>
            <person name="Li T."/>
            <person name="Hu X."/>
            <person name="Zhang T."/>
            <person name="Song X."/>
            <person name="Zhang H."/>
            <person name="Dai N."/>
            <person name="Sheng W."/>
            <person name="Hou X."/>
            <person name="Wei L."/>
        </authorList>
    </citation>
    <scope>NUCLEOTIDE SEQUENCE</scope>
    <source>
        <strain evidence="6">K16</strain>
        <tissue evidence="6">Leaf</tissue>
    </source>
</reference>
<dbReference type="InterPro" id="IPR001841">
    <property type="entry name" value="Znf_RING"/>
</dbReference>
<keyword evidence="1" id="KW-0479">Metal-binding</keyword>
<evidence type="ECO:0000256" key="1">
    <source>
        <dbReference type="ARBA" id="ARBA00022723"/>
    </source>
</evidence>
<dbReference type="Proteomes" id="UP001289374">
    <property type="component" value="Unassembled WGS sequence"/>
</dbReference>
<dbReference type="GO" id="GO:0061630">
    <property type="term" value="F:ubiquitin protein ligase activity"/>
    <property type="evidence" value="ECO:0007669"/>
    <property type="project" value="InterPro"/>
</dbReference>
<evidence type="ECO:0000256" key="4">
    <source>
        <dbReference type="PROSITE-ProRule" id="PRU00175"/>
    </source>
</evidence>
<dbReference type="PROSITE" id="PS00518">
    <property type="entry name" value="ZF_RING_1"/>
    <property type="match status" value="1"/>
</dbReference>
<accession>A0AAE2BM20</accession>
<dbReference type="SMART" id="SM00184">
    <property type="entry name" value="RING"/>
    <property type="match status" value="1"/>
</dbReference>
<dbReference type="Pfam" id="PF13923">
    <property type="entry name" value="zf-C3HC4_2"/>
    <property type="match status" value="1"/>
</dbReference>
<evidence type="ECO:0000256" key="2">
    <source>
        <dbReference type="ARBA" id="ARBA00022771"/>
    </source>
</evidence>
<feature type="domain" description="RING-type" evidence="5">
    <location>
        <begin position="128"/>
        <end position="166"/>
    </location>
</feature>
<proteinExistence type="predicted"/>
<dbReference type="GO" id="GO:0140082">
    <property type="term" value="F:SUMO-ubiquitin ligase activity"/>
    <property type="evidence" value="ECO:0007669"/>
    <property type="project" value="TreeGrafter"/>
</dbReference>
<evidence type="ECO:0000259" key="5">
    <source>
        <dbReference type="PROSITE" id="PS50089"/>
    </source>
</evidence>
<dbReference type="PANTHER" id="PTHR47094:SF18">
    <property type="entry name" value="RING-TYPE DOMAIN-CONTAINING PROTEIN"/>
    <property type="match status" value="1"/>
</dbReference>
<dbReference type="InterPro" id="IPR013083">
    <property type="entry name" value="Znf_RING/FYVE/PHD"/>
</dbReference>
<dbReference type="GO" id="GO:0032183">
    <property type="term" value="F:SUMO binding"/>
    <property type="evidence" value="ECO:0007669"/>
    <property type="project" value="TreeGrafter"/>
</dbReference>
<dbReference type="GO" id="GO:0033768">
    <property type="term" value="C:SUMO-targeted ubiquitin ligase complex"/>
    <property type="evidence" value="ECO:0007669"/>
    <property type="project" value="TreeGrafter"/>
</dbReference>
<sequence>MMRDLDLNSLPPSEDVNTNLELGLPSVQVTANQNTNNDEVTVISQRHFEQVASSSRRNQRMFRYTDARYHRRHTASRGNNDNSLHTLRTTQLVDGVYGIPQWEDHVVKYEDVPEVPPPMQQSAPMFNCPLCLEELVEETSTKCGHVFCRRCIVEALTNERKCPICRRKLKVRDIFRIYLSNTGRWDRNP</sequence>
<reference evidence="6" key="2">
    <citation type="journal article" date="2024" name="Plant">
        <title>Genomic evolution and insights into agronomic trait innovations of Sesamum species.</title>
        <authorList>
            <person name="Miao H."/>
            <person name="Wang L."/>
            <person name="Qu L."/>
            <person name="Liu H."/>
            <person name="Sun Y."/>
            <person name="Le M."/>
            <person name="Wang Q."/>
            <person name="Wei S."/>
            <person name="Zheng Y."/>
            <person name="Lin W."/>
            <person name="Duan Y."/>
            <person name="Cao H."/>
            <person name="Xiong S."/>
            <person name="Wang X."/>
            <person name="Wei L."/>
            <person name="Li C."/>
            <person name="Ma Q."/>
            <person name="Ju M."/>
            <person name="Zhao R."/>
            <person name="Li G."/>
            <person name="Mu C."/>
            <person name="Tian Q."/>
            <person name="Mei H."/>
            <person name="Zhang T."/>
            <person name="Gao T."/>
            <person name="Zhang H."/>
        </authorList>
    </citation>
    <scope>NUCLEOTIDE SEQUENCE</scope>
    <source>
        <strain evidence="6">K16</strain>
    </source>
</reference>
<dbReference type="PROSITE" id="PS50089">
    <property type="entry name" value="ZF_RING_2"/>
    <property type="match status" value="1"/>
</dbReference>
<name>A0AAE2BM20_9LAMI</name>
<evidence type="ECO:0000256" key="3">
    <source>
        <dbReference type="ARBA" id="ARBA00022833"/>
    </source>
</evidence>
<dbReference type="GO" id="GO:0008270">
    <property type="term" value="F:zinc ion binding"/>
    <property type="evidence" value="ECO:0007669"/>
    <property type="project" value="UniProtKB-KW"/>
</dbReference>
<dbReference type="EMBL" id="JACGWL010000012">
    <property type="protein sequence ID" value="KAK4390348.1"/>
    <property type="molecule type" value="Genomic_DNA"/>
</dbReference>
<evidence type="ECO:0000313" key="7">
    <source>
        <dbReference type="Proteomes" id="UP001289374"/>
    </source>
</evidence>
<keyword evidence="2 4" id="KW-0863">Zinc-finger</keyword>
<keyword evidence="3" id="KW-0862">Zinc</keyword>
<dbReference type="InterPro" id="IPR049627">
    <property type="entry name" value="SLX8"/>
</dbReference>
<dbReference type="SUPFAM" id="SSF57850">
    <property type="entry name" value="RING/U-box"/>
    <property type="match status" value="1"/>
</dbReference>
<dbReference type="GO" id="GO:0006511">
    <property type="term" value="P:ubiquitin-dependent protein catabolic process"/>
    <property type="evidence" value="ECO:0007669"/>
    <property type="project" value="TreeGrafter"/>
</dbReference>
<dbReference type="AlphaFoldDB" id="A0AAE2BM20"/>
<evidence type="ECO:0000313" key="6">
    <source>
        <dbReference type="EMBL" id="KAK4390348.1"/>
    </source>
</evidence>
<dbReference type="PANTHER" id="PTHR47094">
    <property type="entry name" value="ELFLESS, ISOFORM B"/>
    <property type="match status" value="1"/>
</dbReference>
<keyword evidence="7" id="KW-1185">Reference proteome</keyword>